<sequence>MQAKLSNDVVSIVENDNATELWHKRLKHISDKKMAQLVKKRVIRKKAYKSRNAVFIEDQTIKDVDKVQKAISESDDNSTDLDLILQQRCQGVPQRSYRTIKRSTKYPSDEYVLLINGGELESFEKAMNDEHKLKWLEAMQDDDECLHASLNLEVEQMDVKTTLLHGELEEEIYMSSQREKGKEDYVYKLHKSLYGLK</sequence>
<dbReference type="AlphaFoldDB" id="A0A6A6MZQ3"/>
<comment type="caution">
    <text evidence="3">The sequence shown here is derived from an EMBL/GenBank/DDBJ whole genome shotgun (WGS) entry which is preliminary data.</text>
</comment>
<dbReference type="Pfam" id="PF07727">
    <property type="entry name" value="RVT_2"/>
    <property type="match status" value="1"/>
</dbReference>
<dbReference type="Pfam" id="PF13976">
    <property type="entry name" value="gag_pre-integrs"/>
    <property type="match status" value="1"/>
</dbReference>
<gene>
    <name evidence="3" type="ORF">GH714_009135</name>
</gene>
<dbReference type="InterPro" id="IPR025724">
    <property type="entry name" value="GAG-pre-integrase_dom"/>
</dbReference>
<proteinExistence type="predicted"/>
<feature type="domain" description="Reverse transcriptase Ty1/copia-type" evidence="1">
    <location>
        <begin position="148"/>
        <end position="197"/>
    </location>
</feature>
<keyword evidence="4" id="KW-1185">Reference proteome</keyword>
<feature type="domain" description="GAG-pre-integrase" evidence="2">
    <location>
        <begin position="4"/>
        <end position="45"/>
    </location>
</feature>
<organism evidence="3 4">
    <name type="scientific">Hevea brasiliensis</name>
    <name type="common">Para rubber tree</name>
    <name type="synonym">Siphonia brasiliensis</name>
    <dbReference type="NCBI Taxonomy" id="3981"/>
    <lineage>
        <taxon>Eukaryota</taxon>
        <taxon>Viridiplantae</taxon>
        <taxon>Streptophyta</taxon>
        <taxon>Embryophyta</taxon>
        <taxon>Tracheophyta</taxon>
        <taxon>Spermatophyta</taxon>
        <taxon>Magnoliopsida</taxon>
        <taxon>eudicotyledons</taxon>
        <taxon>Gunneridae</taxon>
        <taxon>Pentapetalae</taxon>
        <taxon>rosids</taxon>
        <taxon>fabids</taxon>
        <taxon>Malpighiales</taxon>
        <taxon>Euphorbiaceae</taxon>
        <taxon>Crotonoideae</taxon>
        <taxon>Micrandreae</taxon>
        <taxon>Hevea</taxon>
    </lineage>
</organism>
<dbReference type="Proteomes" id="UP000467840">
    <property type="component" value="Chromosome 10"/>
</dbReference>
<reference evidence="3 4" key="1">
    <citation type="journal article" date="2020" name="Mol. Plant">
        <title>The Chromosome-Based Rubber Tree Genome Provides New Insights into Spurge Genome Evolution and Rubber Biosynthesis.</title>
        <authorList>
            <person name="Liu J."/>
            <person name="Shi C."/>
            <person name="Shi C.C."/>
            <person name="Li W."/>
            <person name="Zhang Q.J."/>
            <person name="Zhang Y."/>
            <person name="Li K."/>
            <person name="Lu H.F."/>
            <person name="Shi C."/>
            <person name="Zhu S.T."/>
            <person name="Xiao Z.Y."/>
            <person name="Nan H."/>
            <person name="Yue Y."/>
            <person name="Zhu X.G."/>
            <person name="Wu Y."/>
            <person name="Hong X.N."/>
            <person name="Fan G.Y."/>
            <person name="Tong Y."/>
            <person name="Zhang D."/>
            <person name="Mao C.L."/>
            <person name="Liu Y.L."/>
            <person name="Hao S.J."/>
            <person name="Liu W.Q."/>
            <person name="Lv M.Q."/>
            <person name="Zhang H.B."/>
            <person name="Liu Y."/>
            <person name="Hu-Tang G.R."/>
            <person name="Wang J.P."/>
            <person name="Wang J.H."/>
            <person name="Sun Y.H."/>
            <person name="Ni S.B."/>
            <person name="Chen W.B."/>
            <person name="Zhang X.C."/>
            <person name="Jiao Y.N."/>
            <person name="Eichler E.E."/>
            <person name="Li G.H."/>
            <person name="Liu X."/>
            <person name="Gao L.Z."/>
        </authorList>
    </citation>
    <scope>NUCLEOTIDE SEQUENCE [LARGE SCALE GENOMIC DNA]</scope>
    <source>
        <strain evidence="4">cv. GT1</strain>
        <tissue evidence="3">Leaf</tissue>
    </source>
</reference>
<dbReference type="EMBL" id="JAAGAX010000003">
    <property type="protein sequence ID" value="KAF2318584.1"/>
    <property type="molecule type" value="Genomic_DNA"/>
</dbReference>
<protein>
    <recommendedName>
        <fullName evidence="5">GAG-pre-integrase domain-containing protein</fullName>
    </recommendedName>
</protein>
<evidence type="ECO:0000259" key="1">
    <source>
        <dbReference type="Pfam" id="PF07727"/>
    </source>
</evidence>
<dbReference type="InterPro" id="IPR013103">
    <property type="entry name" value="RVT_2"/>
</dbReference>
<accession>A0A6A6MZQ3</accession>
<evidence type="ECO:0000313" key="3">
    <source>
        <dbReference type="EMBL" id="KAF2318584.1"/>
    </source>
</evidence>
<evidence type="ECO:0008006" key="5">
    <source>
        <dbReference type="Google" id="ProtNLM"/>
    </source>
</evidence>
<evidence type="ECO:0000259" key="2">
    <source>
        <dbReference type="Pfam" id="PF13976"/>
    </source>
</evidence>
<evidence type="ECO:0000313" key="4">
    <source>
        <dbReference type="Proteomes" id="UP000467840"/>
    </source>
</evidence>
<name>A0A6A6MZQ3_HEVBR</name>